<keyword evidence="9" id="KW-1185">Reference proteome</keyword>
<accession>A0ABQ6TN88</accession>
<dbReference type="Gene3D" id="3.30.160.390">
    <property type="entry name" value="Integrase, DNA-binding domain"/>
    <property type="match status" value="1"/>
</dbReference>
<dbReference type="InterPro" id="IPR038488">
    <property type="entry name" value="Integrase_DNA-bd_sf"/>
</dbReference>
<dbReference type="Pfam" id="PF22022">
    <property type="entry name" value="Phage_int_M"/>
    <property type="match status" value="1"/>
</dbReference>
<dbReference type="Pfam" id="PF13356">
    <property type="entry name" value="Arm-DNA-bind_3"/>
    <property type="match status" value="1"/>
</dbReference>
<organism evidence="8 9">
    <name type="scientific">Oryzomonas sagensis</name>
    <dbReference type="NCBI Taxonomy" id="2603857"/>
    <lineage>
        <taxon>Bacteria</taxon>
        <taxon>Pseudomonadati</taxon>
        <taxon>Thermodesulfobacteriota</taxon>
        <taxon>Desulfuromonadia</taxon>
        <taxon>Geobacterales</taxon>
        <taxon>Geobacteraceae</taxon>
        <taxon>Oryzomonas</taxon>
    </lineage>
</organism>
<keyword evidence="3 5" id="KW-0238">DNA-binding</keyword>
<dbReference type="RefSeq" id="WP_151156459.1">
    <property type="nucleotide sequence ID" value="NZ_VZRA01000002.1"/>
</dbReference>
<dbReference type="SUPFAM" id="SSF56349">
    <property type="entry name" value="DNA breaking-rejoining enzymes"/>
    <property type="match status" value="1"/>
</dbReference>
<keyword evidence="2" id="KW-0229">DNA integration</keyword>
<dbReference type="InterPro" id="IPR044068">
    <property type="entry name" value="CB"/>
</dbReference>
<evidence type="ECO:0000256" key="3">
    <source>
        <dbReference type="ARBA" id="ARBA00023125"/>
    </source>
</evidence>
<dbReference type="InterPro" id="IPR013762">
    <property type="entry name" value="Integrase-like_cat_sf"/>
</dbReference>
<dbReference type="PANTHER" id="PTHR30629">
    <property type="entry name" value="PROPHAGE INTEGRASE"/>
    <property type="match status" value="1"/>
</dbReference>
<feature type="domain" description="Core-binding (CB)" evidence="7">
    <location>
        <begin position="96"/>
        <end position="176"/>
    </location>
</feature>
<comment type="caution">
    <text evidence="8">The sequence shown here is derived from an EMBL/GenBank/DDBJ whole genome shotgun (WGS) entry which is preliminary data.</text>
</comment>
<gene>
    <name evidence="8" type="ORF">F6V30_07930</name>
</gene>
<keyword evidence="4" id="KW-0233">DNA recombination</keyword>
<dbReference type="PROSITE" id="PS51898">
    <property type="entry name" value="TYR_RECOMBINASE"/>
    <property type="match status" value="1"/>
</dbReference>
<dbReference type="PROSITE" id="PS51900">
    <property type="entry name" value="CB"/>
    <property type="match status" value="1"/>
</dbReference>
<dbReference type="InterPro" id="IPR011010">
    <property type="entry name" value="DNA_brk_join_enz"/>
</dbReference>
<dbReference type="Gene3D" id="1.10.443.10">
    <property type="entry name" value="Intergrase catalytic core"/>
    <property type="match status" value="1"/>
</dbReference>
<evidence type="ECO:0000259" key="7">
    <source>
        <dbReference type="PROSITE" id="PS51900"/>
    </source>
</evidence>
<name>A0ABQ6TN88_9BACT</name>
<comment type="similarity">
    <text evidence="1">Belongs to the 'phage' integrase family.</text>
</comment>
<evidence type="ECO:0000256" key="5">
    <source>
        <dbReference type="PROSITE-ProRule" id="PRU01248"/>
    </source>
</evidence>
<dbReference type="Pfam" id="PF00589">
    <property type="entry name" value="Phage_integrase"/>
    <property type="match status" value="1"/>
</dbReference>
<dbReference type="Proteomes" id="UP000798046">
    <property type="component" value="Unassembled WGS sequence"/>
</dbReference>
<dbReference type="PANTHER" id="PTHR30629:SF2">
    <property type="entry name" value="PROPHAGE INTEGRASE INTS-RELATED"/>
    <property type="match status" value="1"/>
</dbReference>
<evidence type="ECO:0000313" key="8">
    <source>
        <dbReference type="EMBL" id="KAB0670084.1"/>
    </source>
</evidence>
<feature type="domain" description="Tyr recombinase" evidence="6">
    <location>
        <begin position="197"/>
        <end position="413"/>
    </location>
</feature>
<protein>
    <submittedName>
        <fullName evidence="8">Site-specific integrase</fullName>
    </submittedName>
</protein>
<evidence type="ECO:0000256" key="1">
    <source>
        <dbReference type="ARBA" id="ARBA00008857"/>
    </source>
</evidence>
<dbReference type="InterPro" id="IPR025166">
    <property type="entry name" value="Integrase_DNA_bind_dom"/>
</dbReference>
<dbReference type="InterPro" id="IPR050808">
    <property type="entry name" value="Phage_Integrase"/>
</dbReference>
<evidence type="ECO:0000313" key="9">
    <source>
        <dbReference type="Proteomes" id="UP000798046"/>
    </source>
</evidence>
<evidence type="ECO:0000256" key="2">
    <source>
        <dbReference type="ARBA" id="ARBA00022908"/>
    </source>
</evidence>
<dbReference type="CDD" id="cd00801">
    <property type="entry name" value="INT_P4_C"/>
    <property type="match status" value="1"/>
</dbReference>
<dbReference type="InterPro" id="IPR053876">
    <property type="entry name" value="Phage_int_M"/>
</dbReference>
<dbReference type="EMBL" id="VZRA01000002">
    <property type="protein sequence ID" value="KAB0670084.1"/>
    <property type="molecule type" value="Genomic_DNA"/>
</dbReference>
<dbReference type="InterPro" id="IPR010998">
    <property type="entry name" value="Integrase_recombinase_N"/>
</dbReference>
<dbReference type="Gene3D" id="1.10.150.130">
    <property type="match status" value="1"/>
</dbReference>
<dbReference type="InterPro" id="IPR002104">
    <property type="entry name" value="Integrase_catalytic"/>
</dbReference>
<evidence type="ECO:0000259" key="6">
    <source>
        <dbReference type="PROSITE" id="PS51898"/>
    </source>
</evidence>
<sequence length="439" mass="49933">MKFTDFFIQSLKPEEKKYYKREANGFTIRVMPSGVMTWLYVYTFDGKRKEMNLGKLPGVTLKEARKRYNAAYNRHQEGFDPGATDRLAKEERRKAPTVSDLVSDYIDRHAKRFKRSWAKDERILNREVVTAWGNRKAADIVKRDVILLLEKIVDRDAPAMANNTFQIIRKMFNWAVEQDILPHTPCTGVKLPSPKLSRDRVLSEAEIKTLWSSLDRTDLCMSDDARRALKLILVTAQRPGEVIGMHSGEIDGQWWTIPAERAKNGKTHRVYLTATALALIGPLKVLDDKTGEMKTKGYIFPSPVKKSKKQPGKEIIKPFGDTALAIAVGRNLAYPLADAKGKPLYTKDGKPATENRLSIDHFTPHDLRRTAATFMAKSGEMDEVIDAVLNHAKQGVIKVYNQYRYDKEKQAALETWERKLNSIITGTESNVIALRRKVA</sequence>
<proteinExistence type="inferred from homology"/>
<evidence type="ECO:0000256" key="4">
    <source>
        <dbReference type="ARBA" id="ARBA00023172"/>
    </source>
</evidence>
<reference evidence="8 9" key="1">
    <citation type="journal article" date="2020" name="Microorganisms">
        <title>Description of Three Novel Members in the Family Geobacteraceae, Oryzomonas japonicum gen. nov., sp. nov., Oryzomonas sagensis sp. nov., and Oryzomonas ruber sp. nov.</title>
        <authorList>
            <person name="Xu Z."/>
            <person name="Masuda Y."/>
            <person name="Hayakawa C."/>
            <person name="Ushijima N."/>
            <person name="Kawano K."/>
            <person name="Shiratori Y."/>
            <person name="Senoo K."/>
            <person name="Itoh H."/>
        </authorList>
    </citation>
    <scope>NUCLEOTIDE SEQUENCE [LARGE SCALE GENOMIC DNA]</scope>
    <source>
        <strain evidence="8 9">Red100</strain>
    </source>
</reference>